<dbReference type="EMBL" id="CM023479">
    <property type="protein sequence ID" value="KAH7975211.1"/>
    <property type="molecule type" value="Genomic_DNA"/>
</dbReference>
<organism evidence="1 2">
    <name type="scientific">Dermacentor silvarum</name>
    <name type="common">Tick</name>
    <dbReference type="NCBI Taxonomy" id="543639"/>
    <lineage>
        <taxon>Eukaryota</taxon>
        <taxon>Metazoa</taxon>
        <taxon>Ecdysozoa</taxon>
        <taxon>Arthropoda</taxon>
        <taxon>Chelicerata</taxon>
        <taxon>Arachnida</taxon>
        <taxon>Acari</taxon>
        <taxon>Parasitiformes</taxon>
        <taxon>Ixodida</taxon>
        <taxon>Ixodoidea</taxon>
        <taxon>Ixodidae</taxon>
        <taxon>Rhipicephalinae</taxon>
        <taxon>Dermacentor</taxon>
    </lineage>
</organism>
<sequence length="230" mass="25049">MAATGTHGAPRERRKVNRVPDRTRRLILGGDPWRKTTSLPYFPRETEGVGAQPALPVCASHEAALDVDLPEGRPASLAVAGLPGYRSAPLEKGWSLGELLQGRRLRTPLPDVTPIPRVQAKAIRHAEGVFTNTQEVISRLAQVLDQLAARSYQVVTEDNRLLRHNRQRMLKTREPSVRDTADSNNNSGSEDAAEKDNEPLAQCSAVPARTLEPGTVSTSNATTVSTALRQ</sequence>
<accession>A0ACB8DS57</accession>
<comment type="caution">
    <text evidence="1">The sequence shown here is derived from an EMBL/GenBank/DDBJ whole genome shotgun (WGS) entry which is preliminary data.</text>
</comment>
<proteinExistence type="predicted"/>
<keyword evidence="2" id="KW-1185">Reference proteome</keyword>
<name>A0ACB8DS57_DERSI</name>
<evidence type="ECO:0000313" key="1">
    <source>
        <dbReference type="EMBL" id="KAH7975211.1"/>
    </source>
</evidence>
<protein>
    <submittedName>
        <fullName evidence="1">Uncharacterized protein</fullName>
    </submittedName>
</protein>
<evidence type="ECO:0000313" key="2">
    <source>
        <dbReference type="Proteomes" id="UP000821865"/>
    </source>
</evidence>
<gene>
    <name evidence="1" type="ORF">HPB49_025107</name>
</gene>
<reference evidence="1" key="1">
    <citation type="submission" date="2020-05" db="EMBL/GenBank/DDBJ databases">
        <title>Large-scale comparative analyses of tick genomes elucidate their genetic diversity and vector capacities.</title>
        <authorList>
            <person name="Jia N."/>
            <person name="Wang J."/>
            <person name="Shi W."/>
            <person name="Du L."/>
            <person name="Sun Y."/>
            <person name="Zhan W."/>
            <person name="Jiang J."/>
            <person name="Wang Q."/>
            <person name="Zhang B."/>
            <person name="Ji P."/>
            <person name="Sakyi L.B."/>
            <person name="Cui X."/>
            <person name="Yuan T."/>
            <person name="Jiang B."/>
            <person name="Yang W."/>
            <person name="Lam T.T.-Y."/>
            <person name="Chang Q."/>
            <person name="Ding S."/>
            <person name="Wang X."/>
            <person name="Zhu J."/>
            <person name="Ruan X."/>
            <person name="Zhao L."/>
            <person name="Wei J."/>
            <person name="Que T."/>
            <person name="Du C."/>
            <person name="Cheng J."/>
            <person name="Dai P."/>
            <person name="Han X."/>
            <person name="Huang E."/>
            <person name="Gao Y."/>
            <person name="Liu J."/>
            <person name="Shao H."/>
            <person name="Ye R."/>
            <person name="Li L."/>
            <person name="Wei W."/>
            <person name="Wang X."/>
            <person name="Wang C."/>
            <person name="Yang T."/>
            <person name="Huo Q."/>
            <person name="Li W."/>
            <person name="Guo W."/>
            <person name="Chen H."/>
            <person name="Zhou L."/>
            <person name="Ni X."/>
            <person name="Tian J."/>
            <person name="Zhou Y."/>
            <person name="Sheng Y."/>
            <person name="Liu T."/>
            <person name="Pan Y."/>
            <person name="Xia L."/>
            <person name="Li J."/>
            <person name="Zhao F."/>
            <person name="Cao W."/>
        </authorList>
    </citation>
    <scope>NUCLEOTIDE SEQUENCE</scope>
    <source>
        <strain evidence="1">Dsil-2018</strain>
    </source>
</reference>
<dbReference type="Proteomes" id="UP000821865">
    <property type="component" value="Chromosome 10"/>
</dbReference>